<keyword evidence="3" id="KW-0378">Hydrolase</keyword>
<organism evidence="6 7">
    <name type="scientific">Corynebacterium haemomassiliense</name>
    <dbReference type="NCBI Taxonomy" id="2754726"/>
    <lineage>
        <taxon>Bacteria</taxon>
        <taxon>Bacillati</taxon>
        <taxon>Actinomycetota</taxon>
        <taxon>Actinomycetes</taxon>
        <taxon>Mycobacteriales</taxon>
        <taxon>Corynebacteriaceae</taxon>
        <taxon>Corynebacterium</taxon>
    </lineage>
</organism>
<accession>A0A7W2EBX6</accession>
<evidence type="ECO:0000256" key="2">
    <source>
        <dbReference type="ARBA" id="ARBA00022487"/>
    </source>
</evidence>
<keyword evidence="4" id="KW-1015">Disulfide bond</keyword>
<feature type="chain" id="PRO_5039193696" evidence="5">
    <location>
        <begin position="20"/>
        <end position="504"/>
    </location>
</feature>
<evidence type="ECO:0000256" key="4">
    <source>
        <dbReference type="ARBA" id="ARBA00023157"/>
    </source>
</evidence>
<gene>
    <name evidence="6" type="ORF">H0193_08635</name>
</gene>
<dbReference type="Gene3D" id="3.40.50.1820">
    <property type="entry name" value="alpha/beta hydrolase"/>
    <property type="match status" value="1"/>
</dbReference>
<dbReference type="InterPro" id="IPR000675">
    <property type="entry name" value="Cutinase/axe"/>
</dbReference>
<dbReference type="SMART" id="SM01110">
    <property type="entry name" value="Cutinase"/>
    <property type="match status" value="1"/>
</dbReference>
<evidence type="ECO:0000256" key="3">
    <source>
        <dbReference type="ARBA" id="ARBA00022801"/>
    </source>
</evidence>
<evidence type="ECO:0000313" key="6">
    <source>
        <dbReference type="EMBL" id="MBA5244871.1"/>
    </source>
</evidence>
<proteinExistence type="inferred from homology"/>
<protein>
    <submittedName>
        <fullName evidence="6">Cutinase family protein</fullName>
    </submittedName>
</protein>
<evidence type="ECO:0000256" key="5">
    <source>
        <dbReference type="SAM" id="SignalP"/>
    </source>
</evidence>
<keyword evidence="2" id="KW-0719">Serine esterase</keyword>
<dbReference type="InterPro" id="IPR029058">
    <property type="entry name" value="AB_hydrolase_fold"/>
</dbReference>
<keyword evidence="7" id="KW-1185">Reference proteome</keyword>
<keyword evidence="5" id="KW-0732">Signal</keyword>
<evidence type="ECO:0000256" key="1">
    <source>
        <dbReference type="ARBA" id="ARBA00007534"/>
    </source>
</evidence>
<feature type="signal peptide" evidence="5">
    <location>
        <begin position="1"/>
        <end position="19"/>
    </location>
</feature>
<name>A0A7W2EBX6_9CORY</name>
<comment type="similarity">
    <text evidence="1">Belongs to the cutinase family.</text>
</comment>
<dbReference type="PANTHER" id="PTHR33630">
    <property type="entry name" value="CUTINASE RV1984C-RELATED-RELATED"/>
    <property type="match status" value="1"/>
</dbReference>
<dbReference type="Pfam" id="PF01083">
    <property type="entry name" value="Cutinase"/>
    <property type="match status" value="1"/>
</dbReference>
<dbReference type="SUPFAM" id="SSF53474">
    <property type="entry name" value="alpha/beta-Hydrolases"/>
    <property type="match status" value="1"/>
</dbReference>
<dbReference type="EMBL" id="JACDTZ010000001">
    <property type="protein sequence ID" value="MBA5244871.1"/>
    <property type="molecule type" value="Genomic_DNA"/>
</dbReference>
<dbReference type="Proteomes" id="UP000523682">
    <property type="component" value="Unassembled WGS sequence"/>
</dbReference>
<dbReference type="PANTHER" id="PTHR33630:SF9">
    <property type="entry name" value="CUTINASE 4"/>
    <property type="match status" value="1"/>
</dbReference>
<dbReference type="AlphaFoldDB" id="A0A7W2EBX6"/>
<evidence type="ECO:0000313" key="7">
    <source>
        <dbReference type="Proteomes" id="UP000523682"/>
    </source>
</evidence>
<dbReference type="RefSeq" id="WP_181889423.1">
    <property type="nucleotide sequence ID" value="NZ_CP170998.1"/>
</dbReference>
<sequence length="504" mass="52800">MKRALALTLAAALIPAAVAAPKAEAVRLRCHPVHVIQAAGTGFSHSWDPSARETLFDDASSPADDLQRRFGARTVSTHTVKYPASLGRFSALGSAGNGLEGTEAATYGESVRYGRDVATLEMETVARHCPGTRFILIGYSQGAHLIGDAAAEAAAGRVRGVGADDIAAVLLFADPARAPVREPAESARKSRLYAAAPKGVRGANFETVQTGGTTLEPTRVGLAGTRSASFNGLEGKVLSLCNGADMACATDPDSVLRAVADVAARDVLLGPFNAFTGMHVARFQQLRASGMPPREAVKESGLSLLDATVAPQILYELHLILSAAGRHASAASPTPVEQQAAIALAAAAPELAKEGVTWQWMLQGLNGLRGALGDSPAAAWFDAMLEVFRAIQAAEQMYWWLERFGVVPRTPTGTEGRQVVVRELVAKLSAQAVDAAGLRAAYDHPANANLVASAKLAGDFGPRHMSYYKLGYTDIPGGYSVEGRTGYDYALGWLGEVVEGVAGK</sequence>
<dbReference type="GO" id="GO:0052689">
    <property type="term" value="F:carboxylic ester hydrolase activity"/>
    <property type="evidence" value="ECO:0007669"/>
    <property type="project" value="UniProtKB-KW"/>
</dbReference>
<reference evidence="6 7" key="1">
    <citation type="submission" date="2020-07" db="EMBL/GenBank/DDBJ databases">
        <title>Draft genome and description of Corynebacterium haemomassiliense strain Marseile-Q3615 sp. nov.</title>
        <authorList>
            <person name="Boxberger M."/>
            <person name="La Scola B."/>
        </authorList>
    </citation>
    <scope>NUCLEOTIDE SEQUENCE [LARGE SCALE GENOMIC DNA]</scope>
    <source>
        <strain evidence="6 7">Marseille-Q3615</strain>
    </source>
</reference>
<comment type="caution">
    <text evidence="6">The sequence shown here is derived from an EMBL/GenBank/DDBJ whole genome shotgun (WGS) entry which is preliminary data.</text>
</comment>